<dbReference type="KEGG" id="cmag:CBW24_03540"/>
<dbReference type="Pfam" id="PF01547">
    <property type="entry name" value="SBP_bac_1"/>
    <property type="match status" value="1"/>
</dbReference>
<dbReference type="InterPro" id="IPR006059">
    <property type="entry name" value="SBP"/>
</dbReference>
<dbReference type="CDD" id="cd14750">
    <property type="entry name" value="PBP2_TMBP"/>
    <property type="match status" value="1"/>
</dbReference>
<dbReference type="SUPFAM" id="SSF53850">
    <property type="entry name" value="Periplasmic binding protein-like II"/>
    <property type="match status" value="1"/>
</dbReference>
<feature type="coiled-coil region" evidence="3">
    <location>
        <begin position="391"/>
        <end position="418"/>
    </location>
</feature>
<comment type="similarity">
    <text evidence="2">Belongs to the bacterial solute-binding protein 1 family.</text>
</comment>
<comment type="subcellular location">
    <subcellularLocation>
        <location evidence="1">Periplasm</location>
    </subcellularLocation>
</comment>
<evidence type="ECO:0000256" key="2">
    <source>
        <dbReference type="ARBA" id="ARBA00008520"/>
    </source>
</evidence>
<dbReference type="InterPro" id="IPR050490">
    <property type="entry name" value="Bact_solute-bd_prot1"/>
</dbReference>
<proteinExistence type="inferred from homology"/>
<sequence length="418" mass="45692">MKFTIPALATAVALTAMPAFSAELVLSIGSRGYGPAVDRNLARYEEMHPDVSIEWNKVSDVPGETRKLYVTSLTAQSPTPDIFAVDVIWAGEFAQRGWLEPLNGLLDEETIGAFNPSLLAASTVDDKVHALPLYADGIHFFYRSDLLEKYGLDVPQTWEDVVAASNTITEGEANPQFYGFVSMWAKIEGLFMNWLAFANGNGGGFYDAEGNVAVNSPANIEATQFMVDLLHEHRMAPDSILNARPDDARTLFQQGRAAFLMVQDFVYAPLSAENSPVAGKFDFTRVPYFEGHEDANSTTMGGWFLGINPNSENKEAAADFLADFTAKEQQLTAAVEDNRAPTIQAVYDDEAMAGNETLAKFGKNYDFGVVRPSAGTGSDYPRVSEIMQLEITNALHQQKTVEEALNDAQAELEALLAD</sequence>
<dbReference type="GO" id="GO:0042597">
    <property type="term" value="C:periplasmic space"/>
    <property type="evidence" value="ECO:0007669"/>
    <property type="project" value="UniProtKB-SubCell"/>
</dbReference>
<dbReference type="EMBL" id="CP021404">
    <property type="protein sequence ID" value="ATI41167.1"/>
    <property type="molecule type" value="Genomic_DNA"/>
</dbReference>
<organism evidence="5 6">
    <name type="scientific">Pacificitalea manganoxidans</name>
    <dbReference type="NCBI Taxonomy" id="1411902"/>
    <lineage>
        <taxon>Bacteria</taxon>
        <taxon>Pseudomonadati</taxon>
        <taxon>Pseudomonadota</taxon>
        <taxon>Alphaproteobacteria</taxon>
        <taxon>Rhodobacterales</taxon>
        <taxon>Paracoccaceae</taxon>
        <taxon>Pacificitalea</taxon>
    </lineage>
</organism>
<name>A0A291LX00_9RHOB</name>
<dbReference type="PANTHER" id="PTHR43649">
    <property type="entry name" value="ARABINOSE-BINDING PROTEIN-RELATED"/>
    <property type="match status" value="1"/>
</dbReference>
<dbReference type="Gene3D" id="3.40.190.10">
    <property type="entry name" value="Periplasmic binding protein-like II"/>
    <property type="match status" value="2"/>
</dbReference>
<evidence type="ECO:0000313" key="6">
    <source>
        <dbReference type="Proteomes" id="UP000219050"/>
    </source>
</evidence>
<feature type="signal peptide" evidence="4">
    <location>
        <begin position="1"/>
        <end position="21"/>
    </location>
</feature>
<dbReference type="OrthoDB" id="9808332at2"/>
<evidence type="ECO:0000256" key="1">
    <source>
        <dbReference type="ARBA" id="ARBA00004418"/>
    </source>
</evidence>
<evidence type="ECO:0000256" key="3">
    <source>
        <dbReference type="SAM" id="Coils"/>
    </source>
</evidence>
<feature type="chain" id="PRO_5012290477" description="Carbohydrate ABC transporter substrate-binding protein (CUT1 family)" evidence="4">
    <location>
        <begin position="22"/>
        <end position="418"/>
    </location>
</feature>
<keyword evidence="6" id="KW-1185">Reference proteome</keyword>
<protein>
    <recommendedName>
        <fullName evidence="7">Carbohydrate ABC transporter substrate-binding protein (CUT1 family)</fullName>
    </recommendedName>
</protein>
<keyword evidence="4" id="KW-0732">Signal</keyword>
<dbReference type="Proteomes" id="UP000219050">
    <property type="component" value="Chromosome"/>
</dbReference>
<evidence type="ECO:0000256" key="4">
    <source>
        <dbReference type="SAM" id="SignalP"/>
    </source>
</evidence>
<evidence type="ECO:0008006" key="7">
    <source>
        <dbReference type="Google" id="ProtNLM"/>
    </source>
</evidence>
<keyword evidence="3" id="KW-0175">Coiled coil</keyword>
<dbReference type="AlphaFoldDB" id="A0A291LX00"/>
<gene>
    <name evidence="5" type="ORF">CBW24_03540</name>
</gene>
<accession>A0A291LX00</accession>
<dbReference type="RefSeq" id="WP_088663394.1">
    <property type="nucleotide sequence ID" value="NZ_CP021404.1"/>
</dbReference>
<reference evidence="5 6" key="1">
    <citation type="submission" date="2017-05" db="EMBL/GenBank/DDBJ databases">
        <title>Comparative genomic and metabolic analysis of manganese-oxidizing mechanisms in Celeribater manganoxidans DY25T: its adaption to the environment of polymetallic nodule.</title>
        <authorList>
            <person name="Wang X."/>
        </authorList>
    </citation>
    <scope>NUCLEOTIDE SEQUENCE [LARGE SCALE GENOMIC DNA]</scope>
    <source>
        <strain evidence="5 6">DY25</strain>
    </source>
</reference>
<dbReference type="PANTHER" id="PTHR43649:SF12">
    <property type="entry name" value="DIACETYLCHITOBIOSE BINDING PROTEIN DASA"/>
    <property type="match status" value="1"/>
</dbReference>
<evidence type="ECO:0000313" key="5">
    <source>
        <dbReference type="EMBL" id="ATI41167.1"/>
    </source>
</evidence>